<name>A0A8W8J9E5_MAGGI</name>
<feature type="transmembrane region" description="Helical" evidence="3">
    <location>
        <begin position="6"/>
        <end position="24"/>
    </location>
</feature>
<protein>
    <recommendedName>
        <fullName evidence="4">Mitochondrial transcription rescue factor 1 C-terminal domain-containing protein</fullName>
    </recommendedName>
</protein>
<evidence type="ECO:0000313" key="5">
    <source>
        <dbReference type="EnsemblMetazoa" id="G17283.3:cds"/>
    </source>
</evidence>
<dbReference type="EnsemblMetazoa" id="G17283.3">
    <property type="protein sequence ID" value="G17283.3:cds"/>
    <property type="gene ID" value="G17283"/>
</dbReference>
<accession>A0A8W8J9E5</accession>
<keyword evidence="3" id="KW-0812">Transmembrane</keyword>
<dbReference type="Pfam" id="PF25818">
    <property type="entry name" value="MTRES1_C"/>
    <property type="match status" value="1"/>
</dbReference>
<dbReference type="GO" id="GO:0005739">
    <property type="term" value="C:mitochondrion"/>
    <property type="evidence" value="ECO:0007669"/>
    <property type="project" value="TreeGrafter"/>
</dbReference>
<dbReference type="PANTHER" id="PTHR13633:SF3">
    <property type="entry name" value="MITOCHONDRIAL TRANSCRIPTION RESCUE FACTOR 1"/>
    <property type="match status" value="1"/>
</dbReference>
<sequence>YDQNQSLVREIFIGGIIITLINWFKTHIFRGHQISTLQTQTLKTSKLLCYNESHYYQTCKRQKSKRDTRRFNYEEDSEDDDDNLTEDEEEEDEVFQKYKHYEGDEIATPEPTHRVIYVSSTRVDAVLTKAFGIARAKIEEKLITQNCLVNGKHLKKKSYQAKVGDCIDLIKEKAGSHNTVQRIRVLDIVGGKSRSGNTKVILRLWKKAFPVEIS</sequence>
<reference evidence="5" key="1">
    <citation type="submission" date="2022-08" db="UniProtKB">
        <authorList>
            <consortium name="EnsemblMetazoa"/>
        </authorList>
    </citation>
    <scope>IDENTIFICATION</scope>
    <source>
        <strain evidence="5">05x7-T-G4-1.051#20</strain>
    </source>
</reference>
<evidence type="ECO:0000256" key="1">
    <source>
        <dbReference type="PROSITE-ProRule" id="PRU00182"/>
    </source>
</evidence>
<dbReference type="AlphaFoldDB" id="A0A8W8J9E5"/>
<feature type="domain" description="Mitochondrial transcription rescue factor 1 C-terminal" evidence="4">
    <location>
        <begin position="117"/>
        <end position="207"/>
    </location>
</feature>
<feature type="region of interest" description="Disordered" evidence="2">
    <location>
        <begin position="70"/>
        <end position="91"/>
    </location>
</feature>
<dbReference type="InterPro" id="IPR057896">
    <property type="entry name" value="MTRES1_C"/>
</dbReference>
<dbReference type="PANTHER" id="PTHR13633">
    <property type="entry name" value="MITOCHONDRIAL TRANSCRIPTION RESCUE FACTOR 1"/>
    <property type="match status" value="1"/>
</dbReference>
<evidence type="ECO:0000256" key="2">
    <source>
        <dbReference type="SAM" id="MobiDB-lite"/>
    </source>
</evidence>
<keyword evidence="6" id="KW-1185">Reference proteome</keyword>
<dbReference type="EnsemblMetazoa" id="G17283.1">
    <property type="protein sequence ID" value="G17283.1:cds"/>
    <property type="gene ID" value="G17283"/>
</dbReference>
<keyword evidence="3" id="KW-1133">Transmembrane helix</keyword>
<dbReference type="PROSITE" id="PS50889">
    <property type="entry name" value="S4"/>
    <property type="match status" value="1"/>
</dbReference>
<keyword evidence="3" id="KW-0472">Membrane</keyword>
<dbReference type="Gene3D" id="3.10.290.10">
    <property type="entry name" value="RNA-binding S4 domain"/>
    <property type="match status" value="1"/>
</dbReference>
<evidence type="ECO:0000313" key="6">
    <source>
        <dbReference type="Proteomes" id="UP000005408"/>
    </source>
</evidence>
<dbReference type="GO" id="GO:1903108">
    <property type="term" value="P:regulation of mitochondrial transcription"/>
    <property type="evidence" value="ECO:0007669"/>
    <property type="project" value="TreeGrafter"/>
</dbReference>
<feature type="compositionally biased region" description="Acidic residues" evidence="2">
    <location>
        <begin position="74"/>
        <end position="91"/>
    </location>
</feature>
<evidence type="ECO:0000259" key="4">
    <source>
        <dbReference type="Pfam" id="PF25818"/>
    </source>
</evidence>
<organism evidence="5 6">
    <name type="scientific">Magallana gigas</name>
    <name type="common">Pacific oyster</name>
    <name type="synonym">Crassostrea gigas</name>
    <dbReference type="NCBI Taxonomy" id="29159"/>
    <lineage>
        <taxon>Eukaryota</taxon>
        <taxon>Metazoa</taxon>
        <taxon>Spiralia</taxon>
        <taxon>Lophotrochozoa</taxon>
        <taxon>Mollusca</taxon>
        <taxon>Bivalvia</taxon>
        <taxon>Autobranchia</taxon>
        <taxon>Pteriomorphia</taxon>
        <taxon>Ostreida</taxon>
        <taxon>Ostreoidea</taxon>
        <taxon>Ostreidae</taxon>
        <taxon>Magallana</taxon>
    </lineage>
</organism>
<evidence type="ECO:0000256" key="3">
    <source>
        <dbReference type="SAM" id="Phobius"/>
    </source>
</evidence>
<dbReference type="CDD" id="cd00165">
    <property type="entry name" value="S4"/>
    <property type="match status" value="1"/>
</dbReference>
<dbReference type="GO" id="GO:0003723">
    <property type="term" value="F:RNA binding"/>
    <property type="evidence" value="ECO:0007669"/>
    <property type="project" value="UniProtKB-KW"/>
</dbReference>
<dbReference type="InterPro" id="IPR036986">
    <property type="entry name" value="S4_RNA-bd_sf"/>
</dbReference>
<dbReference type="Proteomes" id="UP000005408">
    <property type="component" value="Unassembled WGS sequence"/>
</dbReference>
<proteinExistence type="predicted"/>
<keyword evidence="1" id="KW-0694">RNA-binding</keyword>
<dbReference type="SUPFAM" id="SSF55174">
    <property type="entry name" value="Alpha-L RNA-binding motif"/>
    <property type="match status" value="1"/>
</dbReference>